<name>A0A5C6DM58_9BACT</name>
<accession>A0A5C6DM58</accession>
<proteinExistence type="predicted"/>
<dbReference type="EMBL" id="SJPY01000008">
    <property type="protein sequence ID" value="TWU36731.1"/>
    <property type="molecule type" value="Genomic_DNA"/>
</dbReference>
<evidence type="ECO:0000313" key="1">
    <source>
        <dbReference type="EMBL" id="TWU36731.1"/>
    </source>
</evidence>
<keyword evidence="2" id="KW-1185">Reference proteome</keyword>
<reference evidence="1 2" key="1">
    <citation type="submission" date="2019-02" db="EMBL/GenBank/DDBJ databases">
        <title>Deep-cultivation of Planctomycetes and their phenomic and genomic characterization uncovers novel biology.</title>
        <authorList>
            <person name="Wiegand S."/>
            <person name="Jogler M."/>
            <person name="Boedeker C."/>
            <person name="Pinto D."/>
            <person name="Vollmers J."/>
            <person name="Rivas-Marin E."/>
            <person name="Kohn T."/>
            <person name="Peeters S.H."/>
            <person name="Heuer A."/>
            <person name="Rast P."/>
            <person name="Oberbeckmann S."/>
            <person name="Bunk B."/>
            <person name="Jeske O."/>
            <person name="Meyerdierks A."/>
            <person name="Storesund J.E."/>
            <person name="Kallscheuer N."/>
            <person name="Luecker S."/>
            <person name="Lage O.M."/>
            <person name="Pohl T."/>
            <person name="Merkel B.J."/>
            <person name="Hornburger P."/>
            <person name="Mueller R.-W."/>
            <person name="Bruemmer F."/>
            <person name="Labrenz M."/>
            <person name="Spormann A.M."/>
            <person name="Op Den Camp H."/>
            <person name="Overmann J."/>
            <person name="Amann R."/>
            <person name="Jetten M.S.M."/>
            <person name="Mascher T."/>
            <person name="Medema M.H."/>
            <person name="Devos D.P."/>
            <person name="Kaster A.-K."/>
            <person name="Ovreas L."/>
            <person name="Rohde M."/>
            <person name="Galperin M.Y."/>
            <person name="Jogler C."/>
        </authorList>
    </citation>
    <scope>NUCLEOTIDE SEQUENCE [LARGE SCALE GENOMIC DNA]</scope>
    <source>
        <strain evidence="1 2">Q31b</strain>
    </source>
</reference>
<evidence type="ECO:0008006" key="3">
    <source>
        <dbReference type="Google" id="ProtNLM"/>
    </source>
</evidence>
<comment type="caution">
    <text evidence="1">The sequence shown here is derived from an EMBL/GenBank/DDBJ whole genome shotgun (WGS) entry which is preliminary data.</text>
</comment>
<dbReference type="Proteomes" id="UP000315471">
    <property type="component" value="Unassembled WGS sequence"/>
</dbReference>
<sequence length="200" mass="22900">MFWGMRFSTLSNAKDYLLAMRYASFWLSILVLIAITQAGCNKRNHEQTTPATWRSDHHDVSFQYPRDWTLLQPFLDSEKAVTAGAIDNTTGMSLVIKLTEDVPKTMVSDETYFEAVRNQMLTHASGNTLLDESETEFVGSRYHRMHFTMTNPKFDGDFRQVAYIRRTGEFCIACQLNYPVSTDNQIPPQLQSLIDGLELP</sequence>
<gene>
    <name evidence="1" type="ORF">Q31b_50130</name>
</gene>
<evidence type="ECO:0000313" key="2">
    <source>
        <dbReference type="Proteomes" id="UP000315471"/>
    </source>
</evidence>
<protein>
    <recommendedName>
        <fullName evidence="3">PsbP C-terminal domain-containing protein</fullName>
    </recommendedName>
</protein>
<organism evidence="1 2">
    <name type="scientific">Novipirellula aureliae</name>
    <dbReference type="NCBI Taxonomy" id="2527966"/>
    <lineage>
        <taxon>Bacteria</taxon>
        <taxon>Pseudomonadati</taxon>
        <taxon>Planctomycetota</taxon>
        <taxon>Planctomycetia</taxon>
        <taxon>Pirellulales</taxon>
        <taxon>Pirellulaceae</taxon>
        <taxon>Novipirellula</taxon>
    </lineage>
</organism>
<dbReference type="AlphaFoldDB" id="A0A5C6DM58"/>